<sequence length="441" mass="47912">MKASRRTIIRMALAAVALGVAPQVRATGSGEITSDEVMRHWYRLVLELVRHTPTYSPPVASRAFAYLGVTAFEAVASGSNRLQSLAGQLNGLTPLPQREAGTLYDDARVVDSAMAFAAKSFFSNTGPTGQRALKAMAARMREKSASGLPSDVLARSEAHGLAIGQHILAWSLDDGGAVVENMGFPLEYTLTEGPEHWVPTSLVAQQQLPLLPNWARNRTFATPDGAACGLPNPPAYSEDMASDFYREALEVYTAVNDITADQRIIARFWSDDPMLSPTPPGHWISIALHVLARDKHDAEKTADVLARLGITLADAFIGCWDAKFKFDLVRPLTYIHRVIDPKWEAPLNTPPFPEYPSGHSTQSGAAAVVLAHMFGENFAFEDATHAADGLPPRSFASFWDAAEEAGISRLYGGIHFRSAIERGLDQGRCIGAYANALKTRR</sequence>
<dbReference type="RefSeq" id="WP_071833889.1">
    <property type="nucleotide sequence ID" value="NZ_LSRP01000096.1"/>
</dbReference>
<evidence type="ECO:0000256" key="1">
    <source>
        <dbReference type="SAM" id="SignalP"/>
    </source>
</evidence>
<evidence type="ECO:0000313" key="4">
    <source>
        <dbReference type="Proteomes" id="UP000182661"/>
    </source>
</evidence>
<evidence type="ECO:0000313" key="3">
    <source>
        <dbReference type="EMBL" id="OJF94987.1"/>
    </source>
</evidence>
<feature type="chain" id="PRO_5025043983" evidence="1">
    <location>
        <begin position="27"/>
        <end position="441"/>
    </location>
</feature>
<dbReference type="Gene3D" id="1.10.606.20">
    <property type="match status" value="1"/>
</dbReference>
<keyword evidence="4" id="KW-1185">Reference proteome</keyword>
<name>A0A657LQA1_9HYPH</name>
<reference evidence="3 4" key="1">
    <citation type="submission" date="2016-02" db="EMBL/GenBank/DDBJ databases">
        <title>Genome sequencing of a beta-galactosidase producing bacteria Rhizobium sp. 59.</title>
        <authorList>
            <person name="Wang D."/>
            <person name="Kot W."/>
            <person name="Qin Y."/>
            <person name="Hansen L."/>
            <person name="Naqvi K."/>
            <person name="Rensing C."/>
        </authorList>
    </citation>
    <scope>NUCLEOTIDE SEQUENCE [LARGE SCALE GENOMIC DNA]</scope>
    <source>
        <strain evidence="3 4">59</strain>
    </source>
</reference>
<keyword evidence="1" id="KW-0732">Signal</keyword>
<dbReference type="SUPFAM" id="SSF48317">
    <property type="entry name" value="Acid phosphatase/Vanadium-dependent haloperoxidase"/>
    <property type="match status" value="1"/>
</dbReference>
<dbReference type="InterPro" id="IPR052559">
    <property type="entry name" value="V-haloperoxidase"/>
</dbReference>
<feature type="signal peptide" evidence="1">
    <location>
        <begin position="1"/>
        <end position="26"/>
    </location>
</feature>
<organism evidence="3 4">
    <name type="scientific">Pararhizobium antarcticum</name>
    <dbReference type="NCBI Taxonomy" id="1798805"/>
    <lineage>
        <taxon>Bacteria</taxon>
        <taxon>Pseudomonadati</taxon>
        <taxon>Pseudomonadota</taxon>
        <taxon>Alphaproteobacteria</taxon>
        <taxon>Hyphomicrobiales</taxon>
        <taxon>Rhizobiaceae</taxon>
        <taxon>Rhizobium/Agrobacterium group</taxon>
        <taxon>Pararhizobium</taxon>
    </lineage>
</organism>
<dbReference type="AlphaFoldDB" id="A0A657LQA1"/>
<dbReference type="PROSITE" id="PS51318">
    <property type="entry name" value="TAT"/>
    <property type="match status" value="1"/>
</dbReference>
<dbReference type="Proteomes" id="UP000182661">
    <property type="component" value="Unassembled WGS sequence"/>
</dbReference>
<dbReference type="PANTHER" id="PTHR34599">
    <property type="entry name" value="PEROXIDASE-RELATED"/>
    <property type="match status" value="1"/>
</dbReference>
<dbReference type="EMBL" id="LSRP01000096">
    <property type="protein sequence ID" value="OJF94987.1"/>
    <property type="molecule type" value="Genomic_DNA"/>
</dbReference>
<gene>
    <name evidence="3" type="ORF">AX760_03920</name>
</gene>
<comment type="caution">
    <text evidence="3">The sequence shown here is derived from an EMBL/GenBank/DDBJ whole genome shotgun (WGS) entry which is preliminary data.</text>
</comment>
<dbReference type="Pfam" id="PF01569">
    <property type="entry name" value="PAP2"/>
    <property type="match status" value="1"/>
</dbReference>
<dbReference type="InterPro" id="IPR006311">
    <property type="entry name" value="TAT_signal"/>
</dbReference>
<feature type="domain" description="Phosphatidic acid phosphatase type 2/haloperoxidase" evidence="2">
    <location>
        <begin position="312"/>
        <end position="434"/>
    </location>
</feature>
<dbReference type="InterPro" id="IPR036938">
    <property type="entry name" value="PAP2/HPO_sf"/>
</dbReference>
<evidence type="ECO:0000259" key="2">
    <source>
        <dbReference type="Pfam" id="PF01569"/>
    </source>
</evidence>
<dbReference type="InterPro" id="IPR000326">
    <property type="entry name" value="PAP2/HPO"/>
</dbReference>
<dbReference type="CDD" id="cd03398">
    <property type="entry name" value="PAP2_haloperoxidase"/>
    <property type="match status" value="1"/>
</dbReference>
<accession>A0A657LQA1</accession>
<proteinExistence type="predicted"/>
<dbReference type="PANTHER" id="PTHR34599:SF2">
    <property type="entry name" value="TRAF-TYPE DOMAIN-CONTAINING PROTEIN"/>
    <property type="match status" value="1"/>
</dbReference>
<protein>
    <submittedName>
        <fullName evidence="3">Phosphoesterase PA-phosphatase</fullName>
    </submittedName>
</protein>